<dbReference type="AlphaFoldDB" id="A0AAJ2PWW9"/>
<dbReference type="RefSeq" id="WP_319697194.1">
    <property type="nucleotide sequence ID" value="NZ_JARAWN010000341.1"/>
</dbReference>
<proteinExistence type="predicted"/>
<name>A0AAJ2PWW9_9ACTN</name>
<protein>
    <submittedName>
        <fullName evidence="1">CHAT domain-containing protein</fullName>
    </submittedName>
</protein>
<evidence type="ECO:0000313" key="2">
    <source>
        <dbReference type="Proteomes" id="UP001273589"/>
    </source>
</evidence>
<sequence>MSLIKRMSTARTLHRAISHASALYDAQQYEHAGEVAGEAAELASSVGRANRAALAWTLQARACQALRNPGWREPLDRALGELPRIGSEERALIAWEARMVEASGLVSEQLVDEAARAYSDAISAVSELISGLGGLFANQAYHRIDQSRLNLATLEHWRGDVSKALATYADVIDSSRRRKDGPVLLGALVARAAIQLLLDEYDDAHDCLEAFFHYFPETDFSSTHPIAIMTLVLRAATEYAKGQALAGSVDEAIDNLEQACELAERVPEAATARAEALGMLGRAHLVSGRAERAAECARAAADLASADPVITADAQAVLGTALFSSGRFEAARQAVRAGLDGVRGVDAPLARLELLALDAEICTAVGRHDEAVALIRDAVGHLVLASGRTGTTGHRQRLLSAQKSYHQRFLDMAVIAAEHGVRQAGLAALEASEAAREDTLAALLRQTSGTLRPQLADLLGQIDRLRVLCVERPASSTAETARFGPPLSYWEKRLGELQSELGQMVSGEFSRLYVPVPLDAEALVAASGTAAILSVTATDDDSEGLSGVVTWSIPGSAPGARRFELSVKETRILHSVMSNDRRFSSRWDQVRDGVAAQLIPAPLRDWLLTDASVRELNVVADHTLRALPVAALPLSADTVVADHASVNRLPLLRLLLHGRAATAPRAPAATTRVVAYFNPELPGSMQELRALSDLAAAGAVELTLIHRAEELASALERTSPDVLVLSTHGSGEGLAYAFQFVGGRPLVCADLLGLPLPPFFVAAACSSGSDAGADPTGLIATALATGCSALAAGAWDLPDASTAKILKAVYGAIAPSGRFTVRINDAVKSVYRSLPRESPVDWAGLMVTELPELKHPTDVSHR</sequence>
<dbReference type="SUPFAM" id="SSF48452">
    <property type="entry name" value="TPR-like"/>
    <property type="match status" value="2"/>
</dbReference>
<accession>A0AAJ2PWW9</accession>
<reference evidence="1" key="1">
    <citation type="journal article" date="2023" name="Microb. Genom.">
        <title>Mesoterricola silvestris gen. nov., sp. nov., Mesoterricola sediminis sp. nov., Geothrix oryzae sp. nov., Geothrix edaphica sp. nov., Geothrix rubra sp. nov., and Geothrix limicola sp. nov., six novel members of Acidobacteriota isolated from soils.</title>
        <authorList>
            <person name="Weisberg A.J."/>
            <person name="Pearce E."/>
            <person name="Kramer C.G."/>
            <person name="Chang J.H."/>
            <person name="Clarke C.R."/>
        </authorList>
    </citation>
    <scope>NUCLEOTIDE SEQUENCE</scope>
    <source>
        <strain evidence="1">ND06-05F</strain>
    </source>
</reference>
<organism evidence="1 2">
    <name type="scientific">Streptomyces europaeiscabiei</name>
    <dbReference type="NCBI Taxonomy" id="146819"/>
    <lineage>
        <taxon>Bacteria</taxon>
        <taxon>Bacillati</taxon>
        <taxon>Actinomycetota</taxon>
        <taxon>Actinomycetes</taxon>
        <taxon>Kitasatosporales</taxon>
        <taxon>Streptomycetaceae</taxon>
        <taxon>Streptomyces</taxon>
    </lineage>
</organism>
<dbReference type="EMBL" id="JARAWN010000341">
    <property type="protein sequence ID" value="MDX3134922.1"/>
    <property type="molecule type" value="Genomic_DNA"/>
</dbReference>
<dbReference type="InterPro" id="IPR011990">
    <property type="entry name" value="TPR-like_helical_dom_sf"/>
</dbReference>
<dbReference type="Proteomes" id="UP001273589">
    <property type="component" value="Unassembled WGS sequence"/>
</dbReference>
<evidence type="ECO:0000313" key="1">
    <source>
        <dbReference type="EMBL" id="MDX3134922.1"/>
    </source>
</evidence>
<gene>
    <name evidence="1" type="ORF">PV367_35215</name>
</gene>
<dbReference type="Gene3D" id="1.25.40.10">
    <property type="entry name" value="Tetratricopeptide repeat domain"/>
    <property type="match status" value="1"/>
</dbReference>
<comment type="caution">
    <text evidence="1">The sequence shown here is derived from an EMBL/GenBank/DDBJ whole genome shotgun (WGS) entry which is preliminary data.</text>
</comment>